<reference evidence="1 2" key="1">
    <citation type="journal article" date="2019" name="Commun. Biol.">
        <title>The bagworm genome reveals a unique fibroin gene that provides high tensile strength.</title>
        <authorList>
            <person name="Kono N."/>
            <person name="Nakamura H."/>
            <person name="Ohtoshi R."/>
            <person name="Tomita M."/>
            <person name="Numata K."/>
            <person name="Arakawa K."/>
        </authorList>
    </citation>
    <scope>NUCLEOTIDE SEQUENCE [LARGE SCALE GENOMIC DNA]</scope>
</reference>
<dbReference type="AlphaFoldDB" id="A0A4C1ZW74"/>
<protein>
    <submittedName>
        <fullName evidence="1">Uncharacterized protein</fullName>
    </submittedName>
</protein>
<dbReference type="EMBL" id="BGZK01002200">
    <property type="protein sequence ID" value="GBP91722.1"/>
    <property type="molecule type" value="Genomic_DNA"/>
</dbReference>
<comment type="caution">
    <text evidence="1">The sequence shown here is derived from an EMBL/GenBank/DDBJ whole genome shotgun (WGS) entry which is preliminary data.</text>
</comment>
<dbReference type="Proteomes" id="UP000299102">
    <property type="component" value="Unassembled WGS sequence"/>
</dbReference>
<sequence length="177" mass="19887">MDTVKLTTRCTTQVHAHADTRPPRDATRDRSVDHYVSDCAGSLRLPVQFSLMRRIHYAFSARDCWFLDRSTHRLRTKRHAGSKLITDELSNDFLIEVRLRGRGPCPESAADVGRRRSSRAAPACLCSQPSASPPHRLAAFSRVALFRARVVHLARSSTHESVFVLTKKAKKLEPASL</sequence>
<name>A0A4C1ZW74_EUMVA</name>
<evidence type="ECO:0000313" key="1">
    <source>
        <dbReference type="EMBL" id="GBP91722.1"/>
    </source>
</evidence>
<proteinExistence type="predicted"/>
<evidence type="ECO:0000313" key="2">
    <source>
        <dbReference type="Proteomes" id="UP000299102"/>
    </source>
</evidence>
<accession>A0A4C1ZW74</accession>
<organism evidence="1 2">
    <name type="scientific">Eumeta variegata</name>
    <name type="common">Bagworm moth</name>
    <name type="synonym">Eumeta japonica</name>
    <dbReference type="NCBI Taxonomy" id="151549"/>
    <lineage>
        <taxon>Eukaryota</taxon>
        <taxon>Metazoa</taxon>
        <taxon>Ecdysozoa</taxon>
        <taxon>Arthropoda</taxon>
        <taxon>Hexapoda</taxon>
        <taxon>Insecta</taxon>
        <taxon>Pterygota</taxon>
        <taxon>Neoptera</taxon>
        <taxon>Endopterygota</taxon>
        <taxon>Lepidoptera</taxon>
        <taxon>Glossata</taxon>
        <taxon>Ditrysia</taxon>
        <taxon>Tineoidea</taxon>
        <taxon>Psychidae</taxon>
        <taxon>Oiketicinae</taxon>
        <taxon>Eumeta</taxon>
    </lineage>
</organism>
<keyword evidence="2" id="KW-1185">Reference proteome</keyword>
<gene>
    <name evidence="1" type="ORF">EVAR_69224_1</name>
</gene>